<keyword evidence="5" id="KW-1185">Reference proteome</keyword>
<evidence type="ECO:0000256" key="1">
    <source>
        <dbReference type="ARBA" id="ARBA00022679"/>
    </source>
</evidence>
<dbReference type="InterPro" id="IPR000182">
    <property type="entry name" value="GNAT_dom"/>
</dbReference>
<accession>A0A1G6S880</accession>
<dbReference type="GO" id="GO:0016747">
    <property type="term" value="F:acyltransferase activity, transferring groups other than amino-acyl groups"/>
    <property type="evidence" value="ECO:0007669"/>
    <property type="project" value="InterPro"/>
</dbReference>
<dbReference type="Pfam" id="PF25559">
    <property type="entry name" value="DUF7931"/>
    <property type="match status" value="1"/>
</dbReference>
<name>A0A1G6S880_9GAMM</name>
<proteinExistence type="predicted"/>
<dbReference type="RefSeq" id="WP_091238020.1">
    <property type="nucleotide sequence ID" value="NZ_FNAG01000001.1"/>
</dbReference>
<dbReference type="PROSITE" id="PS51186">
    <property type="entry name" value="GNAT"/>
    <property type="match status" value="1"/>
</dbReference>
<gene>
    <name evidence="4" type="ORF">SAMN04488509_101332</name>
</gene>
<dbReference type="InterPro" id="IPR057691">
    <property type="entry name" value="DUF7931"/>
</dbReference>
<keyword evidence="2 4" id="KW-0012">Acyltransferase</keyword>
<evidence type="ECO:0000256" key="2">
    <source>
        <dbReference type="ARBA" id="ARBA00023315"/>
    </source>
</evidence>
<keyword evidence="1 4" id="KW-0808">Transferase</keyword>
<evidence type="ECO:0000259" key="3">
    <source>
        <dbReference type="PROSITE" id="PS51186"/>
    </source>
</evidence>
<dbReference type="InterPro" id="IPR016181">
    <property type="entry name" value="Acyl_CoA_acyltransferase"/>
</dbReference>
<dbReference type="EMBL" id="FNAG01000001">
    <property type="protein sequence ID" value="SDD12375.1"/>
    <property type="molecule type" value="Genomic_DNA"/>
</dbReference>
<dbReference type="OrthoDB" id="9796171at2"/>
<dbReference type="Proteomes" id="UP000199603">
    <property type="component" value="Unassembled WGS sequence"/>
</dbReference>
<dbReference type="Gene3D" id="3.40.630.30">
    <property type="match status" value="1"/>
</dbReference>
<organism evidence="4 5">
    <name type="scientific">Aquimonas voraii</name>
    <dbReference type="NCBI Taxonomy" id="265719"/>
    <lineage>
        <taxon>Bacteria</taxon>
        <taxon>Pseudomonadati</taxon>
        <taxon>Pseudomonadota</taxon>
        <taxon>Gammaproteobacteria</taxon>
        <taxon>Lysobacterales</taxon>
        <taxon>Lysobacteraceae</taxon>
        <taxon>Aquimonas</taxon>
    </lineage>
</organism>
<dbReference type="InterPro" id="IPR050832">
    <property type="entry name" value="Bact_Acetyltransf"/>
</dbReference>
<dbReference type="SUPFAM" id="SSF56024">
    <property type="entry name" value="Phospholipase D/nuclease"/>
    <property type="match status" value="1"/>
</dbReference>
<dbReference type="AlphaFoldDB" id="A0A1G6S880"/>
<sequence length="316" mass="35655">MSAAIPEGFTVEPADYRRDFDSLRAIREEVFVRGQNVPLDIELDALDPLCQHVLARSAEGEAIGTGRLMPDGRIGRMAVLEAWRGRGVGGVMLERLVEIARARGLQQVELHSQVHAREFYARHGFEAYGEHFFEAGIEHVHMRRGLSEDEIPRSAGPELLTIDSEHEAREISLQLVRRARHRLCVFARDLDPVLLGTPEAVEALRQLLARGRGVEVRLLLQEPASLQRAQHPWLPLMQRLTSLIHVRQVSEPIDQQNPMALLLNDAGGFFLRPLASRFEGSASLQAEGRRRQLQNEFDELWERGQPCTELRALSGL</sequence>
<dbReference type="STRING" id="265719.SAMN04488509_101332"/>
<dbReference type="CDD" id="cd04301">
    <property type="entry name" value="NAT_SF"/>
    <property type="match status" value="1"/>
</dbReference>
<dbReference type="Pfam" id="PF13673">
    <property type="entry name" value="Acetyltransf_10"/>
    <property type="match status" value="1"/>
</dbReference>
<dbReference type="PANTHER" id="PTHR43877">
    <property type="entry name" value="AMINOALKYLPHOSPHONATE N-ACETYLTRANSFERASE-RELATED-RELATED"/>
    <property type="match status" value="1"/>
</dbReference>
<protein>
    <submittedName>
        <fullName evidence="4">Predicted N-acyltransferase, GNAT family</fullName>
    </submittedName>
</protein>
<evidence type="ECO:0000313" key="5">
    <source>
        <dbReference type="Proteomes" id="UP000199603"/>
    </source>
</evidence>
<evidence type="ECO:0000313" key="4">
    <source>
        <dbReference type="EMBL" id="SDD12375.1"/>
    </source>
</evidence>
<dbReference type="SUPFAM" id="SSF55729">
    <property type="entry name" value="Acyl-CoA N-acyltransferases (Nat)"/>
    <property type="match status" value="1"/>
</dbReference>
<dbReference type="PANTHER" id="PTHR43877:SF1">
    <property type="entry name" value="ACETYLTRANSFERASE"/>
    <property type="match status" value="1"/>
</dbReference>
<reference evidence="4 5" key="1">
    <citation type="submission" date="2016-10" db="EMBL/GenBank/DDBJ databases">
        <authorList>
            <person name="de Groot N.N."/>
        </authorList>
    </citation>
    <scope>NUCLEOTIDE SEQUENCE [LARGE SCALE GENOMIC DNA]</scope>
    <source>
        <strain evidence="4 5">DSM 16957</strain>
    </source>
</reference>
<feature type="domain" description="N-acetyltransferase" evidence="3">
    <location>
        <begin position="9"/>
        <end position="147"/>
    </location>
</feature>